<accession>A0A8R1YNX3</accession>
<dbReference type="Proteomes" id="UP000005239">
    <property type="component" value="Unassembled WGS sequence"/>
</dbReference>
<organism evidence="1 2">
    <name type="scientific">Pristionchus pacificus</name>
    <name type="common">Parasitic nematode worm</name>
    <dbReference type="NCBI Taxonomy" id="54126"/>
    <lineage>
        <taxon>Eukaryota</taxon>
        <taxon>Metazoa</taxon>
        <taxon>Ecdysozoa</taxon>
        <taxon>Nematoda</taxon>
        <taxon>Chromadorea</taxon>
        <taxon>Rhabditida</taxon>
        <taxon>Rhabditina</taxon>
        <taxon>Diplogasteromorpha</taxon>
        <taxon>Diplogasteroidea</taxon>
        <taxon>Neodiplogasteridae</taxon>
        <taxon>Pristionchus</taxon>
    </lineage>
</organism>
<keyword evidence="2" id="KW-1185">Reference proteome</keyword>
<gene>
    <name evidence="1" type="primary">WBGene00273304</name>
</gene>
<dbReference type="InterPro" id="IPR019428">
    <property type="entry name" value="7TM_GPCR_serpentine_rcpt_Str"/>
</dbReference>
<dbReference type="SUPFAM" id="SSF81321">
    <property type="entry name" value="Family A G protein-coupled receptor-like"/>
    <property type="match status" value="1"/>
</dbReference>
<dbReference type="AlphaFoldDB" id="A0A2A6C7V4"/>
<evidence type="ECO:0000313" key="1">
    <source>
        <dbReference type="EnsemblMetazoa" id="PPA34935.1"/>
    </source>
</evidence>
<dbReference type="PANTHER" id="PTHR22943:SF248">
    <property type="entry name" value="SEVEN TM RECEPTOR"/>
    <property type="match status" value="1"/>
</dbReference>
<dbReference type="PANTHER" id="PTHR22943">
    <property type="entry name" value="7-TRANSMEMBRANE DOMAIN RECEPTOR C.ELEGANS"/>
    <property type="match status" value="1"/>
</dbReference>
<reference evidence="2" key="1">
    <citation type="journal article" date="2008" name="Nat. Genet.">
        <title>The Pristionchus pacificus genome provides a unique perspective on nematode lifestyle and parasitism.</title>
        <authorList>
            <person name="Dieterich C."/>
            <person name="Clifton S.W."/>
            <person name="Schuster L.N."/>
            <person name="Chinwalla A."/>
            <person name="Delehaunty K."/>
            <person name="Dinkelacker I."/>
            <person name="Fulton L."/>
            <person name="Fulton R."/>
            <person name="Godfrey J."/>
            <person name="Minx P."/>
            <person name="Mitreva M."/>
            <person name="Roeseler W."/>
            <person name="Tian H."/>
            <person name="Witte H."/>
            <person name="Yang S.P."/>
            <person name="Wilson R.K."/>
            <person name="Sommer R.J."/>
        </authorList>
    </citation>
    <scope>NUCLEOTIDE SEQUENCE [LARGE SCALE GENOMIC DNA]</scope>
    <source>
        <strain evidence="2">PS312</strain>
    </source>
</reference>
<dbReference type="Pfam" id="PF10326">
    <property type="entry name" value="7TM_GPCR_Str"/>
    <property type="match status" value="2"/>
</dbReference>
<reference evidence="1" key="2">
    <citation type="submission" date="2022-06" db="UniProtKB">
        <authorList>
            <consortium name="EnsemblMetazoa"/>
        </authorList>
    </citation>
    <scope>IDENTIFICATION</scope>
    <source>
        <strain evidence="1">PS312</strain>
    </source>
</reference>
<evidence type="ECO:0000313" key="2">
    <source>
        <dbReference type="Proteomes" id="UP000005239"/>
    </source>
</evidence>
<name>A0A2A6C7V4_PRIPA</name>
<protein>
    <submittedName>
        <fullName evidence="1">G protein-coupled receptor</fullName>
    </submittedName>
</protein>
<proteinExistence type="predicted"/>
<accession>A0A2A6C7V4</accession>
<dbReference type="OrthoDB" id="5846551at2759"/>
<sequence length="321" mass="36901">MTVSHAIETVNIAIGMISNSLLIFLSLRFSKKNLGTYKYLLMIFACYDIFLTVIHVVIDPKVHDFGTIFTLYSSRFVDNTWLVPIYVSCFSVPFVLTNINFLHRYWAVKKSCLSFQTDLDDDHFVEKYFHDNYNWTITGFRKNDRLNVSQFLVVLSAMVVMTVNFSIAAFLATQTIAQIRVAKTFTSNYRALQIKILRALFAQASVPVLFVYIPFGCAIMFPFLNIDDKLHLANLCFTFTSFFPSVAKRALLSTHKNFGSPISMKLGRHKIRPEKISMYDFALGTFKRVLEEVQQGVGIVLPESFKEFTEAPKNIFYLPRE</sequence>
<dbReference type="EnsemblMetazoa" id="PPA34935.1">
    <property type="protein sequence ID" value="PPA34935.1"/>
    <property type="gene ID" value="WBGene00273304"/>
</dbReference>